<evidence type="ECO:0000313" key="2">
    <source>
        <dbReference type="Proteomes" id="UP000799291"/>
    </source>
</evidence>
<dbReference type="Proteomes" id="UP000799291">
    <property type="component" value="Unassembled WGS sequence"/>
</dbReference>
<name>A0A6G1IHE0_9PLEO</name>
<dbReference type="AlphaFoldDB" id="A0A6G1IHE0"/>
<gene>
    <name evidence="1" type="ORF">K458DRAFT_395717</name>
</gene>
<dbReference type="OrthoDB" id="3800181at2759"/>
<reference evidence="1" key="1">
    <citation type="journal article" date="2020" name="Stud. Mycol.">
        <title>101 Dothideomycetes genomes: a test case for predicting lifestyles and emergence of pathogens.</title>
        <authorList>
            <person name="Haridas S."/>
            <person name="Albert R."/>
            <person name="Binder M."/>
            <person name="Bloem J."/>
            <person name="Labutti K."/>
            <person name="Salamov A."/>
            <person name="Andreopoulos B."/>
            <person name="Baker S."/>
            <person name="Barry K."/>
            <person name="Bills G."/>
            <person name="Bluhm B."/>
            <person name="Cannon C."/>
            <person name="Castanera R."/>
            <person name="Culley D."/>
            <person name="Daum C."/>
            <person name="Ezra D."/>
            <person name="Gonzalez J."/>
            <person name="Henrissat B."/>
            <person name="Kuo A."/>
            <person name="Liang C."/>
            <person name="Lipzen A."/>
            <person name="Lutzoni F."/>
            <person name="Magnuson J."/>
            <person name="Mondo S."/>
            <person name="Nolan M."/>
            <person name="Ohm R."/>
            <person name="Pangilinan J."/>
            <person name="Park H.-J."/>
            <person name="Ramirez L."/>
            <person name="Alfaro M."/>
            <person name="Sun H."/>
            <person name="Tritt A."/>
            <person name="Yoshinaga Y."/>
            <person name="Zwiers L.-H."/>
            <person name="Turgeon B."/>
            <person name="Goodwin S."/>
            <person name="Spatafora J."/>
            <person name="Crous P."/>
            <person name="Grigoriev I."/>
        </authorList>
    </citation>
    <scope>NUCLEOTIDE SEQUENCE</scope>
    <source>
        <strain evidence="1">CBS 122367</strain>
    </source>
</reference>
<sequence length="148" mass="16918">MLFLDLPAEIRNQIYSYLTLVNAHHSQYHGLFLGCKRVDSEATNESLRSFTKFLNEVEQIPMEDLKSTAHIAKPLSLPDLSSVTASIPYLAFRLDMRESSHTPHAPIILKLGMLHLTCLHIDIFQRLSRRYSQSRSNGMNAYLCMNLP</sequence>
<keyword evidence="2" id="KW-1185">Reference proteome</keyword>
<dbReference type="EMBL" id="MU005620">
    <property type="protein sequence ID" value="KAF2677647.1"/>
    <property type="molecule type" value="Genomic_DNA"/>
</dbReference>
<proteinExistence type="predicted"/>
<organism evidence="1 2">
    <name type="scientific">Lentithecium fluviatile CBS 122367</name>
    <dbReference type="NCBI Taxonomy" id="1168545"/>
    <lineage>
        <taxon>Eukaryota</taxon>
        <taxon>Fungi</taxon>
        <taxon>Dikarya</taxon>
        <taxon>Ascomycota</taxon>
        <taxon>Pezizomycotina</taxon>
        <taxon>Dothideomycetes</taxon>
        <taxon>Pleosporomycetidae</taxon>
        <taxon>Pleosporales</taxon>
        <taxon>Massarineae</taxon>
        <taxon>Lentitheciaceae</taxon>
        <taxon>Lentithecium</taxon>
    </lineage>
</organism>
<protein>
    <submittedName>
        <fullName evidence="1">Uncharacterized protein</fullName>
    </submittedName>
</protein>
<evidence type="ECO:0000313" key="1">
    <source>
        <dbReference type="EMBL" id="KAF2677647.1"/>
    </source>
</evidence>
<accession>A0A6G1IHE0</accession>